<protein>
    <submittedName>
        <fullName evidence="2">Uncharacterized protein</fullName>
    </submittedName>
</protein>
<organism evidence="2">
    <name type="scientific">Euplotes crassus</name>
    <dbReference type="NCBI Taxonomy" id="5936"/>
    <lineage>
        <taxon>Eukaryota</taxon>
        <taxon>Sar</taxon>
        <taxon>Alveolata</taxon>
        <taxon>Ciliophora</taxon>
        <taxon>Intramacronucleata</taxon>
        <taxon>Spirotrichea</taxon>
        <taxon>Hypotrichia</taxon>
        <taxon>Euplotida</taxon>
        <taxon>Euplotidae</taxon>
        <taxon>Moneuplotes</taxon>
    </lineage>
</organism>
<feature type="compositionally biased region" description="Polar residues" evidence="1">
    <location>
        <begin position="94"/>
        <end position="104"/>
    </location>
</feature>
<dbReference type="EMBL" id="HBIK01008127">
    <property type="protein sequence ID" value="CAE0378880.1"/>
    <property type="molecule type" value="Transcribed_RNA"/>
</dbReference>
<accession>A0A7S3NSS9</accession>
<proteinExistence type="predicted"/>
<dbReference type="AlphaFoldDB" id="A0A7S3NSS9"/>
<sequence>MKISINNHSDIKLNDSVELAKFNEEKLKNFNLNRISAGSRDSKSSDMENPEIFKPTTLDMHDDDNSDNDERRPSTNEGVDEYDGNYDQRHKKLNSNPQRNSLGSNKYEFEGI</sequence>
<evidence type="ECO:0000313" key="2">
    <source>
        <dbReference type="EMBL" id="CAE0378880.1"/>
    </source>
</evidence>
<feature type="region of interest" description="Disordered" evidence="1">
    <location>
        <begin position="33"/>
        <end position="112"/>
    </location>
</feature>
<reference evidence="2" key="1">
    <citation type="submission" date="2021-01" db="EMBL/GenBank/DDBJ databases">
        <authorList>
            <person name="Corre E."/>
            <person name="Pelletier E."/>
            <person name="Niang G."/>
            <person name="Scheremetjew M."/>
            <person name="Finn R."/>
            <person name="Kale V."/>
            <person name="Holt S."/>
            <person name="Cochrane G."/>
            <person name="Meng A."/>
            <person name="Brown T."/>
            <person name="Cohen L."/>
        </authorList>
    </citation>
    <scope>NUCLEOTIDE SEQUENCE</scope>
    <source>
        <strain evidence="2">CT5</strain>
    </source>
</reference>
<evidence type="ECO:0000256" key="1">
    <source>
        <dbReference type="SAM" id="MobiDB-lite"/>
    </source>
</evidence>
<name>A0A7S3NSS9_EUPCR</name>
<gene>
    <name evidence="2" type="ORF">ECRA1380_LOCUS3839</name>
</gene>